<evidence type="ECO:0000256" key="8">
    <source>
        <dbReference type="ARBA" id="ARBA00031306"/>
    </source>
</evidence>
<evidence type="ECO:0000256" key="6">
    <source>
        <dbReference type="ARBA" id="ARBA00022827"/>
    </source>
</evidence>
<comment type="similarity">
    <text evidence="10">Belongs to the ApbE family.</text>
</comment>
<protein>
    <recommendedName>
        <fullName evidence="2 10">FAD:protein FMN transferase</fullName>
        <ecNumber evidence="1 10">2.7.1.180</ecNumber>
    </recommendedName>
    <alternativeName>
        <fullName evidence="8 10">Flavin transferase</fullName>
    </alternativeName>
</protein>
<sequence>MRNKKLYILALVLVLILAAIFFYNNRSTSKTRTSYKMGTIVKIKVYSPKAEQIIESTFKLLDRLEQKLSSHIKESEINKINAMAGEKAVKVSDDTYRVVSKALEYAKLSKGRFDPTIGPVVELWGIGTDSQKVPKENELKEKVELVDYQQVKLYPEKKKIMLLKKDMSLDVGGIAKGYAADKVIDLFKGKNVEKAFISLGGNVSVLGTKGDGSAWEVGIQAPQANRGEVMASIKLKNKTVVTSGNYERYFMKDGVRYHHILNPNTGRPAKNGIISSTIIADSSFDADALSTIVYILGVDKGLELINDLDNVQALVATEDNKIYITEGIRDKVDLLKNDKYQIVN</sequence>
<evidence type="ECO:0000256" key="12">
    <source>
        <dbReference type="SAM" id="Phobius"/>
    </source>
</evidence>
<evidence type="ECO:0000256" key="3">
    <source>
        <dbReference type="ARBA" id="ARBA00022630"/>
    </source>
</evidence>
<dbReference type="AlphaFoldDB" id="A0A939BM96"/>
<keyword evidence="4 10" id="KW-0808">Transferase</keyword>
<gene>
    <name evidence="13" type="ORF">JOC47_000724</name>
</gene>
<evidence type="ECO:0000256" key="9">
    <source>
        <dbReference type="ARBA" id="ARBA00048540"/>
    </source>
</evidence>
<reference evidence="13" key="1">
    <citation type="submission" date="2021-01" db="EMBL/GenBank/DDBJ databases">
        <title>Genomic Encyclopedia of Type Strains, Phase IV (KMG-IV): sequencing the most valuable type-strain genomes for metagenomic binning, comparative biology and taxonomic classification.</title>
        <authorList>
            <person name="Goeker M."/>
        </authorList>
    </citation>
    <scope>NUCLEOTIDE SEQUENCE</scope>
    <source>
        <strain evidence="13">DSM 23230</strain>
    </source>
</reference>
<keyword evidence="12" id="KW-0812">Transmembrane</keyword>
<dbReference type="PANTHER" id="PTHR30040:SF2">
    <property type="entry name" value="FAD:PROTEIN FMN TRANSFERASE"/>
    <property type="match status" value="1"/>
</dbReference>
<comment type="catalytic activity">
    <reaction evidence="9 10">
        <text>L-threonyl-[protein] + FAD = FMN-L-threonyl-[protein] + AMP + H(+)</text>
        <dbReference type="Rhea" id="RHEA:36847"/>
        <dbReference type="Rhea" id="RHEA-COMP:11060"/>
        <dbReference type="Rhea" id="RHEA-COMP:11061"/>
        <dbReference type="ChEBI" id="CHEBI:15378"/>
        <dbReference type="ChEBI" id="CHEBI:30013"/>
        <dbReference type="ChEBI" id="CHEBI:57692"/>
        <dbReference type="ChEBI" id="CHEBI:74257"/>
        <dbReference type="ChEBI" id="CHEBI:456215"/>
        <dbReference type="EC" id="2.7.1.180"/>
    </reaction>
</comment>
<dbReference type="PANTHER" id="PTHR30040">
    <property type="entry name" value="THIAMINE BIOSYNTHESIS LIPOPROTEIN APBE"/>
    <property type="match status" value="1"/>
</dbReference>
<organism evidence="13 14">
    <name type="scientific">Halanaerobacter jeridensis</name>
    <dbReference type="NCBI Taxonomy" id="706427"/>
    <lineage>
        <taxon>Bacteria</taxon>
        <taxon>Bacillati</taxon>
        <taxon>Bacillota</taxon>
        <taxon>Clostridia</taxon>
        <taxon>Halanaerobiales</taxon>
        <taxon>Halobacteroidaceae</taxon>
        <taxon>Halanaerobacter</taxon>
    </lineage>
</organism>
<keyword evidence="12" id="KW-1133">Transmembrane helix</keyword>
<keyword evidence="7 10" id="KW-0460">Magnesium</keyword>
<keyword evidence="12" id="KW-0472">Membrane</keyword>
<dbReference type="EMBL" id="JAFBDQ010000003">
    <property type="protein sequence ID" value="MBM7555890.1"/>
    <property type="molecule type" value="Genomic_DNA"/>
</dbReference>
<keyword evidence="3 10" id="KW-0285">Flavoprotein</keyword>
<evidence type="ECO:0000256" key="7">
    <source>
        <dbReference type="ARBA" id="ARBA00022842"/>
    </source>
</evidence>
<feature type="binding site" evidence="11">
    <location>
        <position position="173"/>
    </location>
    <ligand>
        <name>Mg(2+)</name>
        <dbReference type="ChEBI" id="CHEBI:18420"/>
    </ligand>
</feature>
<evidence type="ECO:0000313" key="14">
    <source>
        <dbReference type="Proteomes" id="UP000774000"/>
    </source>
</evidence>
<accession>A0A939BM96</accession>
<dbReference type="Proteomes" id="UP000774000">
    <property type="component" value="Unassembled WGS sequence"/>
</dbReference>
<keyword evidence="13" id="KW-0449">Lipoprotein</keyword>
<keyword evidence="14" id="KW-1185">Reference proteome</keyword>
<evidence type="ECO:0000313" key="13">
    <source>
        <dbReference type="EMBL" id="MBM7555890.1"/>
    </source>
</evidence>
<evidence type="ECO:0000256" key="1">
    <source>
        <dbReference type="ARBA" id="ARBA00011955"/>
    </source>
</evidence>
<name>A0A939BM96_9FIRM</name>
<dbReference type="RefSeq" id="WP_204700607.1">
    <property type="nucleotide sequence ID" value="NZ_JAFBDQ010000003.1"/>
</dbReference>
<evidence type="ECO:0000256" key="10">
    <source>
        <dbReference type="PIRNR" id="PIRNR006268"/>
    </source>
</evidence>
<evidence type="ECO:0000256" key="5">
    <source>
        <dbReference type="ARBA" id="ARBA00022723"/>
    </source>
</evidence>
<dbReference type="GO" id="GO:0046872">
    <property type="term" value="F:metal ion binding"/>
    <property type="evidence" value="ECO:0007669"/>
    <property type="project" value="UniProtKB-UniRule"/>
</dbReference>
<proteinExistence type="inferred from homology"/>
<comment type="caution">
    <text evidence="13">The sequence shown here is derived from an EMBL/GenBank/DDBJ whole genome shotgun (WGS) entry which is preliminary data.</text>
</comment>
<comment type="cofactor">
    <cofactor evidence="11">
        <name>Mg(2+)</name>
        <dbReference type="ChEBI" id="CHEBI:18420"/>
    </cofactor>
    <cofactor evidence="11">
        <name>Mn(2+)</name>
        <dbReference type="ChEBI" id="CHEBI:29035"/>
    </cofactor>
    <text evidence="11">Magnesium. Can also use manganese.</text>
</comment>
<dbReference type="Gene3D" id="3.10.520.10">
    <property type="entry name" value="ApbE-like domains"/>
    <property type="match status" value="1"/>
</dbReference>
<feature type="binding site" evidence="11">
    <location>
        <position position="291"/>
    </location>
    <ligand>
        <name>Mg(2+)</name>
        <dbReference type="ChEBI" id="CHEBI:18420"/>
    </ligand>
</feature>
<feature type="transmembrane region" description="Helical" evidence="12">
    <location>
        <begin position="6"/>
        <end position="23"/>
    </location>
</feature>
<evidence type="ECO:0000256" key="4">
    <source>
        <dbReference type="ARBA" id="ARBA00022679"/>
    </source>
</evidence>
<dbReference type="SUPFAM" id="SSF143631">
    <property type="entry name" value="ApbE-like"/>
    <property type="match status" value="1"/>
</dbReference>
<feature type="binding site" evidence="11">
    <location>
        <position position="287"/>
    </location>
    <ligand>
        <name>Mg(2+)</name>
        <dbReference type="ChEBI" id="CHEBI:18420"/>
    </ligand>
</feature>
<dbReference type="Pfam" id="PF02424">
    <property type="entry name" value="ApbE"/>
    <property type="match status" value="1"/>
</dbReference>
<dbReference type="PIRSF" id="PIRSF006268">
    <property type="entry name" value="ApbE"/>
    <property type="match status" value="1"/>
</dbReference>
<dbReference type="GO" id="GO:0016740">
    <property type="term" value="F:transferase activity"/>
    <property type="evidence" value="ECO:0007669"/>
    <property type="project" value="UniProtKB-UniRule"/>
</dbReference>
<dbReference type="EC" id="2.7.1.180" evidence="1 10"/>
<keyword evidence="6 10" id="KW-0274">FAD</keyword>
<evidence type="ECO:0000256" key="2">
    <source>
        <dbReference type="ARBA" id="ARBA00016337"/>
    </source>
</evidence>
<keyword evidence="5 10" id="KW-0479">Metal-binding</keyword>
<dbReference type="InterPro" id="IPR024932">
    <property type="entry name" value="ApbE"/>
</dbReference>
<evidence type="ECO:0000256" key="11">
    <source>
        <dbReference type="PIRSR" id="PIRSR006268-2"/>
    </source>
</evidence>
<dbReference type="InterPro" id="IPR003374">
    <property type="entry name" value="ApbE-like_sf"/>
</dbReference>